<dbReference type="STRING" id="225164.V4B8S5"/>
<keyword evidence="1" id="KW-0547">Nucleotide-binding</keyword>
<dbReference type="Proteomes" id="UP000030746">
    <property type="component" value="Unassembled WGS sequence"/>
</dbReference>
<sequence length="664" mass="74530">MSVFVIISIVLFGVKGPVTLSIATERPFSDSVSGNGDVNGFDACKVRVKTGGIINLRPLTRNDGYARFFASKQLWNYTFDPCTAYNEPKDPHTGFGDGCSSVLLYGKRLEHFCGYSREQFIYVHLETCPSIKRIAVCLRMCIFGFDGISHHYYTLGIERSVRIQMVEDDANNKTAIQLVLKGTKSMRNRLTFINLICDRSRIKTDEALFEISSPMGKGPVEANLHHVCCCPDGCLEPISSNHTTNSTELEELKKVRDKRLLLIVVLTNLGLLVLAAVIGALCYIKRTQIEIYYKLPGLGLADPNARRPGDKSGIKSVGRGSMNRPSPYSDWEPKESLKKKLLPVLDDSVIALNSLDMRQRLGGGLFGDTHIAKWNGIDVAVKRLILNVHQNQVTAKTMEYMNEEVWKLSRLRHKLIVTVIGLCLDGKLPYIITEHVDGECLRDFIKVKGHQLTWPQRIKICTQIADGLAFLHSSKPLILHRDLRCGNIFIIDEDAIKVGDFGLTKLIQPMREQCTQDDCCCMREYSACPAMLRWTAPEILSQPTVHEGDNNSVFTPSCDVYSLGMVFWEIIVCEDPFEDLSSEEEIIEFVVGGGRPELPDTSDLITQYKDLIVECWCQKPQLRPSAKQVAVKLKEMMQPARAFQKSLKSKSHPPKSQQSSSHIV</sequence>
<dbReference type="PROSITE" id="PS50011">
    <property type="entry name" value="PROTEIN_KINASE_DOM"/>
    <property type="match status" value="1"/>
</dbReference>
<dbReference type="InterPro" id="IPR009011">
    <property type="entry name" value="Man6P_isomerase_rcpt-bd_dom_sf"/>
</dbReference>
<evidence type="ECO:0000313" key="6">
    <source>
        <dbReference type="EMBL" id="ESO85199.1"/>
    </source>
</evidence>
<dbReference type="GeneID" id="20249988"/>
<dbReference type="GO" id="GO:0005524">
    <property type="term" value="F:ATP binding"/>
    <property type="evidence" value="ECO:0007669"/>
    <property type="project" value="UniProtKB-UniRule"/>
</dbReference>
<keyword evidence="7" id="KW-1185">Reference proteome</keyword>
<dbReference type="Gene3D" id="1.10.510.10">
    <property type="entry name" value="Transferase(Phosphotransferase) domain 1"/>
    <property type="match status" value="1"/>
</dbReference>
<dbReference type="Pfam" id="PF07714">
    <property type="entry name" value="PK_Tyr_Ser-Thr"/>
    <property type="match status" value="1"/>
</dbReference>
<dbReference type="SUPFAM" id="SSF56112">
    <property type="entry name" value="Protein kinase-like (PK-like)"/>
    <property type="match status" value="1"/>
</dbReference>
<reference evidence="6 7" key="1">
    <citation type="journal article" date="2013" name="Nature">
        <title>Insights into bilaterian evolution from three spiralian genomes.</title>
        <authorList>
            <person name="Simakov O."/>
            <person name="Marletaz F."/>
            <person name="Cho S.J."/>
            <person name="Edsinger-Gonzales E."/>
            <person name="Havlak P."/>
            <person name="Hellsten U."/>
            <person name="Kuo D.H."/>
            <person name="Larsson T."/>
            <person name="Lv J."/>
            <person name="Arendt D."/>
            <person name="Savage R."/>
            <person name="Osoegawa K."/>
            <person name="de Jong P."/>
            <person name="Grimwood J."/>
            <person name="Chapman J.A."/>
            <person name="Shapiro H."/>
            <person name="Aerts A."/>
            <person name="Otillar R.P."/>
            <person name="Terry A.Y."/>
            <person name="Boore J.L."/>
            <person name="Grigoriev I.V."/>
            <person name="Lindberg D.R."/>
            <person name="Seaver E.C."/>
            <person name="Weisblat D.A."/>
            <person name="Putnam N.H."/>
            <person name="Rokhsar D.S."/>
        </authorList>
    </citation>
    <scope>NUCLEOTIDE SEQUENCE [LARGE SCALE GENOMIC DNA]</scope>
</reference>
<organism evidence="6 7">
    <name type="scientific">Lottia gigantea</name>
    <name type="common">Giant owl limpet</name>
    <dbReference type="NCBI Taxonomy" id="225164"/>
    <lineage>
        <taxon>Eukaryota</taxon>
        <taxon>Metazoa</taxon>
        <taxon>Spiralia</taxon>
        <taxon>Lophotrochozoa</taxon>
        <taxon>Mollusca</taxon>
        <taxon>Gastropoda</taxon>
        <taxon>Patellogastropoda</taxon>
        <taxon>Lottioidea</taxon>
        <taxon>Lottiidae</taxon>
        <taxon>Lottia</taxon>
    </lineage>
</organism>
<dbReference type="SMART" id="SM00219">
    <property type="entry name" value="TyrKc"/>
    <property type="match status" value="1"/>
</dbReference>
<dbReference type="RefSeq" id="XP_009064116.1">
    <property type="nucleotide sequence ID" value="XM_009065868.1"/>
</dbReference>
<dbReference type="InterPro" id="IPR020635">
    <property type="entry name" value="Tyr_kinase_cat_dom"/>
</dbReference>
<gene>
    <name evidence="6" type="ORF">LOTGIDRAFT_235860</name>
</gene>
<feature type="domain" description="Protein kinase" evidence="5">
    <location>
        <begin position="355"/>
        <end position="637"/>
    </location>
</feature>
<dbReference type="SUPFAM" id="SSF50911">
    <property type="entry name" value="Mannose 6-phosphate receptor domain"/>
    <property type="match status" value="1"/>
</dbReference>
<dbReference type="InterPro" id="IPR051681">
    <property type="entry name" value="Ser/Thr_Kinases-Pseudokinases"/>
</dbReference>
<keyword evidence="3" id="KW-1133">Transmembrane helix</keyword>
<keyword evidence="1" id="KW-0067">ATP-binding</keyword>
<name>V4B8S5_LOTGI</name>
<dbReference type="InterPro" id="IPR001245">
    <property type="entry name" value="Ser-Thr/Tyr_kinase_cat_dom"/>
</dbReference>
<dbReference type="KEGG" id="lgi:LOTGIDRAFT_235860"/>
<evidence type="ECO:0000256" key="3">
    <source>
        <dbReference type="SAM" id="Phobius"/>
    </source>
</evidence>
<dbReference type="PROSITE" id="PS00107">
    <property type="entry name" value="PROTEIN_KINASE_ATP"/>
    <property type="match status" value="1"/>
</dbReference>
<keyword evidence="4" id="KW-0732">Signal</keyword>
<feature type="transmembrane region" description="Helical" evidence="3">
    <location>
        <begin position="260"/>
        <end position="284"/>
    </location>
</feature>
<dbReference type="EMBL" id="KB203301">
    <property type="protein sequence ID" value="ESO85199.1"/>
    <property type="molecule type" value="Genomic_DNA"/>
</dbReference>
<accession>V4B8S5</accession>
<dbReference type="GO" id="GO:0004713">
    <property type="term" value="F:protein tyrosine kinase activity"/>
    <property type="evidence" value="ECO:0007669"/>
    <property type="project" value="InterPro"/>
</dbReference>
<feature type="chain" id="PRO_5004717315" description="Protein kinase domain-containing protein" evidence="4">
    <location>
        <begin position="22"/>
        <end position="664"/>
    </location>
</feature>
<evidence type="ECO:0000259" key="5">
    <source>
        <dbReference type="PROSITE" id="PS50011"/>
    </source>
</evidence>
<feature type="region of interest" description="Disordered" evidence="2">
    <location>
        <begin position="642"/>
        <end position="664"/>
    </location>
</feature>
<dbReference type="AlphaFoldDB" id="V4B8S5"/>
<dbReference type="InterPro" id="IPR011009">
    <property type="entry name" value="Kinase-like_dom_sf"/>
</dbReference>
<dbReference type="InterPro" id="IPR017441">
    <property type="entry name" value="Protein_kinase_ATP_BS"/>
</dbReference>
<dbReference type="GO" id="GO:0004674">
    <property type="term" value="F:protein serine/threonine kinase activity"/>
    <property type="evidence" value="ECO:0007669"/>
    <property type="project" value="TreeGrafter"/>
</dbReference>
<dbReference type="InterPro" id="IPR000719">
    <property type="entry name" value="Prot_kinase_dom"/>
</dbReference>
<feature type="binding site" evidence="1">
    <location>
        <position position="382"/>
    </location>
    <ligand>
        <name>ATP</name>
        <dbReference type="ChEBI" id="CHEBI:30616"/>
    </ligand>
</feature>
<dbReference type="InterPro" id="IPR008266">
    <property type="entry name" value="Tyr_kinase_AS"/>
</dbReference>
<evidence type="ECO:0000256" key="2">
    <source>
        <dbReference type="SAM" id="MobiDB-lite"/>
    </source>
</evidence>
<evidence type="ECO:0000256" key="4">
    <source>
        <dbReference type="SAM" id="SignalP"/>
    </source>
</evidence>
<proteinExistence type="predicted"/>
<feature type="region of interest" description="Disordered" evidence="2">
    <location>
        <begin position="309"/>
        <end position="332"/>
    </location>
</feature>
<feature type="signal peptide" evidence="4">
    <location>
        <begin position="1"/>
        <end position="21"/>
    </location>
</feature>
<dbReference type="CTD" id="20249988"/>
<dbReference type="HOGENOM" id="CLU_413507_0_0_1"/>
<dbReference type="PANTHER" id="PTHR44329">
    <property type="entry name" value="SERINE/THREONINE-PROTEIN KINASE TNNI3K-RELATED"/>
    <property type="match status" value="1"/>
</dbReference>
<feature type="compositionally biased region" description="Low complexity" evidence="2">
    <location>
        <begin position="654"/>
        <end position="664"/>
    </location>
</feature>
<protein>
    <recommendedName>
        <fullName evidence="5">Protein kinase domain-containing protein</fullName>
    </recommendedName>
</protein>
<keyword evidence="3" id="KW-0812">Transmembrane</keyword>
<dbReference type="PROSITE" id="PS00109">
    <property type="entry name" value="PROTEIN_KINASE_TYR"/>
    <property type="match status" value="1"/>
</dbReference>
<dbReference type="OMA" id="RTHLQIY"/>
<evidence type="ECO:0000256" key="1">
    <source>
        <dbReference type="PROSITE-ProRule" id="PRU10141"/>
    </source>
</evidence>
<evidence type="ECO:0000313" key="7">
    <source>
        <dbReference type="Proteomes" id="UP000030746"/>
    </source>
</evidence>
<dbReference type="OrthoDB" id="4062651at2759"/>
<keyword evidence="3" id="KW-0472">Membrane</keyword>